<feature type="compositionally biased region" description="Polar residues" evidence="1">
    <location>
        <begin position="89"/>
        <end position="111"/>
    </location>
</feature>
<feature type="compositionally biased region" description="Low complexity" evidence="1">
    <location>
        <begin position="122"/>
        <end position="135"/>
    </location>
</feature>
<feature type="region of interest" description="Disordered" evidence="1">
    <location>
        <begin position="39"/>
        <end position="213"/>
    </location>
</feature>
<feature type="compositionally biased region" description="Basic and acidic residues" evidence="1">
    <location>
        <begin position="40"/>
        <end position="81"/>
    </location>
</feature>
<dbReference type="Proteomes" id="UP000230423">
    <property type="component" value="Unassembled WGS sequence"/>
</dbReference>
<organism evidence="2 3">
    <name type="scientific">Teladorsagia circumcincta</name>
    <name type="common">Brown stomach worm</name>
    <name type="synonym">Ostertagia circumcincta</name>
    <dbReference type="NCBI Taxonomy" id="45464"/>
    <lineage>
        <taxon>Eukaryota</taxon>
        <taxon>Metazoa</taxon>
        <taxon>Ecdysozoa</taxon>
        <taxon>Nematoda</taxon>
        <taxon>Chromadorea</taxon>
        <taxon>Rhabditida</taxon>
        <taxon>Rhabditina</taxon>
        <taxon>Rhabditomorpha</taxon>
        <taxon>Strongyloidea</taxon>
        <taxon>Trichostrongylidae</taxon>
        <taxon>Teladorsagia</taxon>
    </lineage>
</organism>
<dbReference type="AlphaFoldDB" id="A0A2G9UNQ5"/>
<evidence type="ECO:0000256" key="1">
    <source>
        <dbReference type="SAM" id="MobiDB-lite"/>
    </source>
</evidence>
<feature type="compositionally biased region" description="Basic and acidic residues" evidence="1">
    <location>
        <begin position="1"/>
        <end position="11"/>
    </location>
</feature>
<reference evidence="2 3" key="1">
    <citation type="submission" date="2015-09" db="EMBL/GenBank/DDBJ databases">
        <title>Draft genome of the parasitic nematode Teladorsagia circumcincta isolate WARC Sus (inbred).</title>
        <authorList>
            <person name="Mitreva M."/>
        </authorList>
    </citation>
    <scope>NUCLEOTIDE SEQUENCE [LARGE SCALE GENOMIC DNA]</scope>
    <source>
        <strain evidence="2 3">S</strain>
    </source>
</reference>
<sequence length="340" mass="37353">MQPTESKEDGSAKAVESSPKVVRTPDAMVGLDNFIDFLDADEKIPDITKSDKSPRKANAKEGNQERNEPSDAVSELERSDLENQELDDSQTILATTEAPSTTKAQKTTATISRHRPTVKGIPTKVLTTTPTTPSTKSHHRPTVKVVPTEASKRTTPSTTPSPRPTLKTIPTEASTATSTVPSTKSHHRSAVKAVSTEASPTKRTTPSTKFQHRPTLKAISTEASTATPTVPSTKSYHRPTIKAIFTESFATTRPIQSTTEDTFAEFNDRSLFRDISFFDGQEEQSQEKIEKVAQKIHPPIDDFHGEILDVRCWSNRKEENFSVYCGSEISFAIITGTPNE</sequence>
<evidence type="ECO:0000313" key="3">
    <source>
        <dbReference type="Proteomes" id="UP000230423"/>
    </source>
</evidence>
<proteinExistence type="predicted"/>
<accession>A0A2G9UNQ5</accession>
<feature type="compositionally biased region" description="Polar residues" evidence="1">
    <location>
        <begin position="171"/>
        <end position="183"/>
    </location>
</feature>
<keyword evidence="3" id="KW-1185">Reference proteome</keyword>
<feature type="compositionally biased region" description="Polar residues" evidence="1">
    <location>
        <begin position="196"/>
        <end position="209"/>
    </location>
</feature>
<protein>
    <submittedName>
        <fullName evidence="2">Uncharacterized protein</fullName>
    </submittedName>
</protein>
<evidence type="ECO:0000313" key="2">
    <source>
        <dbReference type="EMBL" id="PIO71786.1"/>
    </source>
</evidence>
<dbReference type="EMBL" id="KZ345845">
    <property type="protein sequence ID" value="PIO71786.1"/>
    <property type="molecule type" value="Genomic_DNA"/>
</dbReference>
<feature type="region of interest" description="Disordered" evidence="1">
    <location>
        <begin position="1"/>
        <end position="27"/>
    </location>
</feature>
<name>A0A2G9UNQ5_TELCI</name>
<gene>
    <name evidence="2" type="ORF">TELCIR_06309</name>
</gene>